<dbReference type="Proteomes" id="UP000299794">
    <property type="component" value="Unassembled WGS sequence"/>
</dbReference>
<dbReference type="CDD" id="cd00307">
    <property type="entry name" value="RuBisCO_small_like"/>
    <property type="match status" value="1"/>
</dbReference>
<evidence type="ECO:0000256" key="2">
    <source>
        <dbReference type="ARBA" id="ARBA00022840"/>
    </source>
</evidence>
<protein>
    <submittedName>
        <fullName evidence="5">Ribulose 1,5-bisphosphate carboxylase small subunit</fullName>
    </submittedName>
</protein>
<evidence type="ECO:0000256" key="1">
    <source>
        <dbReference type="ARBA" id="ARBA00022741"/>
    </source>
</evidence>
<dbReference type="InterPro" id="IPR000894">
    <property type="entry name" value="RuBisCO_ssu_dom"/>
</dbReference>
<dbReference type="Gene3D" id="3.30.190.10">
    <property type="entry name" value="Ribulose bisphosphate carboxylase, small subunit"/>
    <property type="match status" value="1"/>
</dbReference>
<dbReference type="InterPro" id="IPR027417">
    <property type="entry name" value="P-loop_NTPase"/>
</dbReference>
<comment type="caution">
    <text evidence="5">The sequence shown here is derived from an EMBL/GenBank/DDBJ whole genome shotgun (WGS) entry which is preliminary data.</text>
</comment>
<dbReference type="Gene3D" id="3.40.50.300">
    <property type="entry name" value="P-loop containing nucleotide triphosphate hydrolases"/>
    <property type="match status" value="1"/>
</dbReference>
<dbReference type="SUPFAM" id="SSF52540">
    <property type="entry name" value="P-loop containing nucleoside triphosphate hydrolases"/>
    <property type="match status" value="1"/>
</dbReference>
<dbReference type="InterPro" id="IPR044960">
    <property type="entry name" value="RCA-like"/>
</dbReference>
<comment type="similarity">
    <text evidence="3">Belongs to the RuBisCO activase family.</text>
</comment>
<dbReference type="GO" id="GO:0005524">
    <property type="term" value="F:ATP binding"/>
    <property type="evidence" value="ECO:0007669"/>
    <property type="project" value="UniProtKB-KW"/>
</dbReference>
<feature type="domain" description="Ribulose bisphosphate carboxylase small subunit" evidence="4">
    <location>
        <begin position="317"/>
        <end position="411"/>
    </location>
</feature>
<dbReference type="PANTHER" id="PTHR32429">
    <property type="match status" value="1"/>
</dbReference>
<reference evidence="6" key="1">
    <citation type="submission" date="2019-02" db="EMBL/GenBank/DDBJ databases">
        <title>Draft genome sequence of Planktothrix agardhii NIES-905.</title>
        <authorList>
            <person name="Yamaguchi H."/>
            <person name="Suzuki S."/>
            <person name="Kawachi M."/>
        </authorList>
    </citation>
    <scope>NUCLEOTIDE SEQUENCE [LARGE SCALE GENOMIC DNA]</scope>
    <source>
        <strain evidence="6">CCAP 1459/11A</strain>
    </source>
</reference>
<accession>A0A479ZNB2</accession>
<keyword evidence="2" id="KW-0067">ATP-binding</keyword>
<dbReference type="SMART" id="SM00961">
    <property type="entry name" value="RuBisCO_small"/>
    <property type="match status" value="1"/>
</dbReference>
<dbReference type="Pfam" id="PF00101">
    <property type="entry name" value="RuBisCO_small"/>
    <property type="match status" value="1"/>
</dbReference>
<gene>
    <name evidence="5" type="ORF">PA905_28970</name>
</gene>
<sequence length="412" mass="46903">MSYYVSPRFLDKLAVHITKNFLQLPGVRVPLILGIHGRKGEGKTFQCELVFEKMGFEPVMISGGELESPDAGDPARLIRLRYREASEQVKVRGQMCALFINDLDAGAGRFDSGTQYTVNTQLVNATLMNIADNPTNVQLPGSYDATPLNRIPIIVTGNDFSTLYAPLIRDGRMEKFYWEPTREERIGVLSGIFPTAELSQQDITQLVDTFPEQSIDFFSAVRSRIYDEQIRDFIHKLGVEKISKRIVNSAEKPPEFQNPNFKLPHLIEMGKLMVGEQKRIQNMRLVEEYNQFRTFNSQFGAPPTPENSENPINLQNKIEPNSDGKKLPIEVLEQIDYILSSSYRIGLEYADKRRFKTGSWNSCGLNSNESKPNIIQGIETCLTEHPQDYIRLLGIDPIVKRRVIEMIIQKPE</sequence>
<dbReference type="InterPro" id="IPR036385">
    <property type="entry name" value="RuBisCO_ssu_sf"/>
</dbReference>
<dbReference type="Pfam" id="PF00004">
    <property type="entry name" value="AAA"/>
    <property type="match status" value="1"/>
</dbReference>
<dbReference type="AlphaFoldDB" id="A0A479ZNB2"/>
<name>A0A479ZNB2_PLAAG</name>
<dbReference type="InterPro" id="IPR003959">
    <property type="entry name" value="ATPase_AAA_core"/>
</dbReference>
<dbReference type="Pfam" id="PF21228">
    <property type="entry name" value="RuBisCO_activase_AAA_helical"/>
    <property type="match status" value="1"/>
</dbReference>
<dbReference type="SUPFAM" id="SSF55239">
    <property type="entry name" value="RuBisCO, small subunit"/>
    <property type="match status" value="1"/>
</dbReference>
<dbReference type="RefSeq" id="WP_026793375.1">
    <property type="nucleotide sequence ID" value="NZ_BJCD01000001.1"/>
</dbReference>
<dbReference type="InterPro" id="IPR048571">
    <property type="entry name" value="RuBisCO_activase_AAA_helical"/>
</dbReference>
<evidence type="ECO:0000313" key="6">
    <source>
        <dbReference type="Proteomes" id="UP000299794"/>
    </source>
</evidence>
<evidence type="ECO:0000313" key="5">
    <source>
        <dbReference type="EMBL" id="GCL34109.1"/>
    </source>
</evidence>
<proteinExistence type="inferred from homology"/>
<organism evidence="5 6">
    <name type="scientific">Planktothrix agardhii CCAP 1459/11A</name>
    <dbReference type="NCBI Taxonomy" id="282420"/>
    <lineage>
        <taxon>Bacteria</taxon>
        <taxon>Bacillati</taxon>
        <taxon>Cyanobacteriota</taxon>
        <taxon>Cyanophyceae</taxon>
        <taxon>Oscillatoriophycideae</taxon>
        <taxon>Oscillatoriales</taxon>
        <taxon>Microcoleaceae</taxon>
        <taxon>Planktothrix</taxon>
    </lineage>
</organism>
<dbReference type="GO" id="GO:0016887">
    <property type="term" value="F:ATP hydrolysis activity"/>
    <property type="evidence" value="ECO:0007669"/>
    <property type="project" value="InterPro"/>
</dbReference>
<keyword evidence="1" id="KW-0547">Nucleotide-binding</keyword>
<dbReference type="EMBL" id="BJCD01000001">
    <property type="protein sequence ID" value="GCL34109.1"/>
    <property type="molecule type" value="Genomic_DNA"/>
</dbReference>
<evidence type="ECO:0000256" key="3">
    <source>
        <dbReference type="ARBA" id="ARBA00025781"/>
    </source>
</evidence>
<evidence type="ECO:0000259" key="4">
    <source>
        <dbReference type="SMART" id="SM00961"/>
    </source>
</evidence>
<dbReference type="PANTHER" id="PTHR32429:SF11">
    <property type="entry name" value="RIBULOSE BISPHOSPHATE CARBOXYLASE_OXYGENASE ACTIVASE, CHLOROPLASTIC"/>
    <property type="match status" value="1"/>
</dbReference>
<dbReference type="Gene3D" id="1.10.8.1070">
    <property type="match status" value="1"/>
</dbReference>